<evidence type="ECO:0000313" key="5">
    <source>
        <dbReference type="Proteomes" id="UP001265746"/>
    </source>
</evidence>
<dbReference type="Gene3D" id="1.20.58.340">
    <property type="entry name" value="Magnesium transport protein CorA, transmembrane region"/>
    <property type="match status" value="1"/>
</dbReference>
<dbReference type="EMBL" id="JAUJFL010000002">
    <property type="protein sequence ID" value="KAK2609573.1"/>
    <property type="molecule type" value="Genomic_DNA"/>
</dbReference>
<gene>
    <name evidence="4" type="ORF">N8I77_003069</name>
</gene>
<organism evidence="4 5">
    <name type="scientific">Phomopsis amygdali</name>
    <name type="common">Fusicoccum amygdali</name>
    <dbReference type="NCBI Taxonomy" id="1214568"/>
    <lineage>
        <taxon>Eukaryota</taxon>
        <taxon>Fungi</taxon>
        <taxon>Dikarya</taxon>
        <taxon>Ascomycota</taxon>
        <taxon>Pezizomycotina</taxon>
        <taxon>Sordariomycetes</taxon>
        <taxon>Sordariomycetidae</taxon>
        <taxon>Diaporthales</taxon>
        <taxon>Diaporthaceae</taxon>
        <taxon>Diaporthe</taxon>
    </lineage>
</organism>
<reference evidence="4" key="1">
    <citation type="submission" date="2023-06" db="EMBL/GenBank/DDBJ databases">
        <authorList>
            <person name="Noh H."/>
        </authorList>
    </citation>
    <scope>NUCLEOTIDE SEQUENCE</scope>
    <source>
        <strain evidence="4">DUCC20226</strain>
    </source>
</reference>
<keyword evidence="5" id="KW-1185">Reference proteome</keyword>
<evidence type="ECO:0000256" key="3">
    <source>
        <dbReference type="SAM" id="Phobius"/>
    </source>
</evidence>
<dbReference type="AlphaFoldDB" id="A0AAD9SIH3"/>
<evidence type="ECO:0000256" key="1">
    <source>
        <dbReference type="SAM" id="Coils"/>
    </source>
</evidence>
<keyword evidence="3" id="KW-1133">Transmembrane helix</keyword>
<feature type="region of interest" description="Disordered" evidence="2">
    <location>
        <begin position="293"/>
        <end position="315"/>
    </location>
</feature>
<keyword evidence="3" id="KW-0812">Transmembrane</keyword>
<comment type="caution">
    <text evidence="4">The sequence shown here is derived from an EMBL/GenBank/DDBJ whole genome shotgun (WGS) entry which is preliminary data.</text>
</comment>
<feature type="coiled-coil region" evidence="1">
    <location>
        <begin position="215"/>
        <end position="250"/>
    </location>
</feature>
<keyword evidence="1" id="KW-0175">Coiled coil</keyword>
<name>A0AAD9SIH3_PHOAM</name>
<dbReference type="Proteomes" id="UP001265746">
    <property type="component" value="Unassembled WGS sequence"/>
</dbReference>
<proteinExistence type="predicted"/>
<feature type="transmembrane region" description="Helical" evidence="3">
    <location>
        <begin position="402"/>
        <end position="427"/>
    </location>
</feature>
<protein>
    <submittedName>
        <fullName evidence="4">Uncharacterized protein</fullName>
    </submittedName>
</protein>
<evidence type="ECO:0000313" key="4">
    <source>
        <dbReference type="EMBL" id="KAK2609573.1"/>
    </source>
</evidence>
<evidence type="ECO:0000256" key="2">
    <source>
        <dbReference type="SAM" id="MobiDB-lite"/>
    </source>
</evidence>
<keyword evidence="3" id="KW-0472">Membrane</keyword>
<feature type="transmembrane region" description="Helical" evidence="3">
    <location>
        <begin position="439"/>
        <end position="457"/>
    </location>
</feature>
<sequence length="510" mass="58631">MEWLDSTTDFKRKDRRHFKFDPGQSCSILAIKIQQNNHGEIDFLSEKLSTVSEYGAWINRCRPSSRGQHRPTLLLAMHRRLEGDLTNSTSVAYKEDEFHNFCRNLCQHRTLGSIIVRKSTAVFSSRSVTWTGSDDFGRSTVYHCKSDTESLAQGDDIALSTTCFTDKPFIFAVMYGCTEDIMEDTELWLERCKNFAFHPLVLPMIFVEHERKRLFNAIDDRSTELEERILELETRVNKEAKKEVDQQAKKDEARQTMTQRDCEAIQLWRSMSSLKNGLGSLYMELESMRDHLKTLPRSPPKPDRESGSDQETDQGAGMYIDIKLKEMMAEFRSKTRKCEGLLGAMTLATQMVRVSLICLPSAHKHLELMSHKEWNYYTRRDAQVNFSIATATKMDSSQMKQISLLGMIFLPGTFLATFFSMTFFSWIPQDSAQVISPWLGLYGGLTLLLTSGTILWFRNWATTEIEDAKENLQQELDRDSDSTLFGSKRSILRSSLSFRNKDVELGEMSP</sequence>
<accession>A0AAD9SIH3</accession>